<gene>
    <name evidence="1" type="ORF">EBO34_03360</name>
</gene>
<keyword evidence="2" id="KW-1185">Reference proteome</keyword>
<protein>
    <submittedName>
        <fullName evidence="1">Uncharacterized protein</fullName>
    </submittedName>
</protein>
<evidence type="ECO:0000313" key="1">
    <source>
        <dbReference type="EMBL" id="RNA69008.1"/>
    </source>
</evidence>
<accession>A0A3M7TTQ3</accession>
<proteinExistence type="predicted"/>
<dbReference type="Proteomes" id="UP000278746">
    <property type="component" value="Unassembled WGS sequence"/>
</dbReference>
<sequence>MQELYKEIHTYLNMDEEIPFDQFDDFYKRVIDNFNANADKFDEEDVWRGLFISENIMSNADGRAKEEKGTRTKKYKKMAQRLKLWAQNFAGRLRQMGYSDEQMNERFENMFDEEV</sequence>
<evidence type="ECO:0000313" key="2">
    <source>
        <dbReference type="Proteomes" id="UP000278746"/>
    </source>
</evidence>
<dbReference type="RefSeq" id="WP_122896530.1">
    <property type="nucleotide sequence ID" value="NZ_RHIB01000001.1"/>
</dbReference>
<dbReference type="EMBL" id="RHIB01000001">
    <property type="protein sequence ID" value="RNA69008.1"/>
    <property type="molecule type" value="Genomic_DNA"/>
</dbReference>
<comment type="caution">
    <text evidence="1">The sequence shown here is derived from an EMBL/GenBank/DDBJ whole genome shotgun (WGS) entry which is preliminary data.</text>
</comment>
<reference evidence="1 2" key="1">
    <citation type="submission" date="2018-10" db="EMBL/GenBank/DDBJ databases">
        <title>Bacillus Keqinensis sp. nov., a moderately halophilic bacterium isolated from a saline-alkaline lake.</title>
        <authorList>
            <person name="Wang H."/>
        </authorList>
    </citation>
    <scope>NUCLEOTIDE SEQUENCE [LARGE SCALE GENOMIC DNA]</scope>
    <source>
        <strain evidence="1 2">KQ-3</strain>
    </source>
</reference>
<dbReference type="AlphaFoldDB" id="A0A3M7TTQ3"/>
<organism evidence="1 2">
    <name type="scientific">Alteribacter keqinensis</name>
    <dbReference type="NCBI Taxonomy" id="2483800"/>
    <lineage>
        <taxon>Bacteria</taxon>
        <taxon>Bacillati</taxon>
        <taxon>Bacillota</taxon>
        <taxon>Bacilli</taxon>
        <taxon>Bacillales</taxon>
        <taxon>Bacillaceae</taxon>
        <taxon>Alteribacter</taxon>
    </lineage>
</organism>
<name>A0A3M7TTQ3_9BACI</name>
<dbReference type="OrthoDB" id="1787088at2"/>